<dbReference type="Proteomes" id="UP000533080">
    <property type="component" value="Unassembled WGS sequence"/>
</dbReference>
<organism evidence="1 2">
    <name type="scientific">Myxococcus xanthus</name>
    <dbReference type="NCBI Taxonomy" id="34"/>
    <lineage>
        <taxon>Bacteria</taxon>
        <taxon>Pseudomonadati</taxon>
        <taxon>Myxococcota</taxon>
        <taxon>Myxococcia</taxon>
        <taxon>Myxococcales</taxon>
        <taxon>Cystobacterineae</taxon>
        <taxon>Myxococcaceae</taxon>
        <taxon>Myxococcus</taxon>
    </lineage>
</organism>
<comment type="caution">
    <text evidence="1">The sequence shown here is derived from an EMBL/GenBank/DDBJ whole genome shotgun (WGS) entry which is preliminary data.</text>
</comment>
<sequence>MPVLPPSAARWGYLLRLEATTLTLLPRRGVGEDEGFIQLEPTLVIDGGEKFGLNAGAPVRLRMWGGGEG</sequence>
<dbReference type="AlphaFoldDB" id="A0A7Y4MVQ6"/>
<dbReference type="EMBL" id="JABFNT010000290">
    <property type="protein sequence ID" value="NOJ83937.1"/>
    <property type="molecule type" value="Genomic_DNA"/>
</dbReference>
<proteinExistence type="predicted"/>
<evidence type="ECO:0000313" key="2">
    <source>
        <dbReference type="Proteomes" id="UP000533080"/>
    </source>
</evidence>
<feature type="non-terminal residue" evidence="1">
    <location>
        <position position="69"/>
    </location>
</feature>
<gene>
    <name evidence="1" type="ORF">HNV28_37490</name>
</gene>
<reference evidence="1 2" key="1">
    <citation type="submission" date="2020-05" db="EMBL/GenBank/DDBJ databases">
        <authorList>
            <person name="Whitworth D."/>
        </authorList>
    </citation>
    <scope>NUCLEOTIDE SEQUENCE [LARGE SCALE GENOMIC DNA]</scope>
    <source>
        <strain evidence="1 2">AM005</strain>
    </source>
</reference>
<protein>
    <submittedName>
        <fullName evidence="1">Uncharacterized protein</fullName>
    </submittedName>
</protein>
<accession>A0A7Y4MVQ6</accession>
<name>A0A7Y4MVQ6_MYXXA</name>
<evidence type="ECO:0000313" key="1">
    <source>
        <dbReference type="EMBL" id="NOJ83937.1"/>
    </source>
</evidence>